<protein>
    <recommendedName>
        <fullName evidence="2">Response regulatory domain-containing protein</fullName>
    </recommendedName>
</protein>
<evidence type="ECO:0008006" key="2">
    <source>
        <dbReference type="Google" id="ProtNLM"/>
    </source>
</evidence>
<accession>A0A382YH21</accession>
<dbReference type="AlphaFoldDB" id="A0A382YH21"/>
<organism evidence="1">
    <name type="scientific">marine metagenome</name>
    <dbReference type="NCBI Taxonomy" id="408172"/>
    <lineage>
        <taxon>unclassified sequences</taxon>
        <taxon>metagenomes</taxon>
        <taxon>ecological metagenomes</taxon>
    </lineage>
</organism>
<feature type="non-terminal residue" evidence="1">
    <location>
        <position position="83"/>
    </location>
</feature>
<sequence length="83" mass="9233">MGNNRYHILIVSASAVADEMRLRLVESGFTATEIIDYDTALEHIRHSLPDLILLTKQAGHSSLLLTSKIARQYPMIPIVMVAT</sequence>
<name>A0A382YH21_9ZZZZ</name>
<dbReference type="EMBL" id="UINC01175790">
    <property type="protein sequence ID" value="SVD82592.1"/>
    <property type="molecule type" value="Genomic_DNA"/>
</dbReference>
<gene>
    <name evidence="1" type="ORF">METZ01_LOCUS435446</name>
</gene>
<dbReference type="SUPFAM" id="SSF52172">
    <property type="entry name" value="CheY-like"/>
    <property type="match status" value="1"/>
</dbReference>
<dbReference type="InterPro" id="IPR011006">
    <property type="entry name" value="CheY-like_superfamily"/>
</dbReference>
<evidence type="ECO:0000313" key="1">
    <source>
        <dbReference type="EMBL" id="SVD82592.1"/>
    </source>
</evidence>
<reference evidence="1" key="1">
    <citation type="submission" date="2018-05" db="EMBL/GenBank/DDBJ databases">
        <authorList>
            <person name="Lanie J.A."/>
            <person name="Ng W.-L."/>
            <person name="Kazmierczak K.M."/>
            <person name="Andrzejewski T.M."/>
            <person name="Davidsen T.M."/>
            <person name="Wayne K.J."/>
            <person name="Tettelin H."/>
            <person name="Glass J.I."/>
            <person name="Rusch D."/>
            <person name="Podicherti R."/>
            <person name="Tsui H.-C.T."/>
            <person name="Winkler M.E."/>
        </authorList>
    </citation>
    <scope>NUCLEOTIDE SEQUENCE</scope>
</reference>
<proteinExistence type="predicted"/>
<dbReference type="Gene3D" id="3.40.50.2300">
    <property type="match status" value="1"/>
</dbReference>